<feature type="compositionally biased region" description="Basic and acidic residues" evidence="5">
    <location>
        <begin position="84"/>
        <end position="93"/>
    </location>
</feature>
<dbReference type="CDD" id="cd22919">
    <property type="entry name" value="HFD_CENP-S"/>
    <property type="match status" value="1"/>
</dbReference>
<feature type="region of interest" description="Disordered" evidence="5">
    <location>
        <begin position="84"/>
        <end position="119"/>
    </location>
</feature>
<keyword evidence="2" id="KW-0227">DNA damage</keyword>
<evidence type="ECO:0000256" key="4">
    <source>
        <dbReference type="ARBA" id="ARBA00023204"/>
    </source>
</evidence>
<dbReference type="GO" id="GO:0071821">
    <property type="term" value="C:FANCM-MHF complex"/>
    <property type="evidence" value="ECO:0007669"/>
    <property type="project" value="InterPro"/>
</dbReference>
<feature type="compositionally biased region" description="Gly residues" evidence="5">
    <location>
        <begin position="110"/>
        <end position="119"/>
    </location>
</feature>
<evidence type="ECO:0000256" key="1">
    <source>
        <dbReference type="ARBA" id="ARBA00006612"/>
    </source>
</evidence>
<dbReference type="Gene3D" id="1.10.20.10">
    <property type="entry name" value="Histone, subunit A"/>
    <property type="match status" value="1"/>
</dbReference>
<comment type="caution">
    <text evidence="6">The sequence shown here is derived from an EMBL/GenBank/DDBJ whole genome shotgun (WGS) entry which is preliminary data.</text>
</comment>
<keyword evidence="3" id="KW-0238">DNA-binding</keyword>
<dbReference type="GO" id="GO:0000712">
    <property type="term" value="P:resolution of meiotic recombination intermediates"/>
    <property type="evidence" value="ECO:0007669"/>
    <property type="project" value="TreeGrafter"/>
</dbReference>
<dbReference type="SUPFAM" id="SSF47113">
    <property type="entry name" value="Histone-fold"/>
    <property type="match status" value="1"/>
</dbReference>
<protein>
    <submittedName>
        <fullName evidence="6">Kinetochore component CENP-S-domain-containing protein</fullName>
    </submittedName>
</protein>
<dbReference type="InterPro" id="IPR029003">
    <property type="entry name" value="CENP-S/Mhf1"/>
</dbReference>
<organism evidence="6 7">
    <name type="scientific">Paraphoma chrysanthemicola</name>
    <dbReference type="NCBI Taxonomy" id="798071"/>
    <lineage>
        <taxon>Eukaryota</taxon>
        <taxon>Fungi</taxon>
        <taxon>Dikarya</taxon>
        <taxon>Ascomycota</taxon>
        <taxon>Pezizomycotina</taxon>
        <taxon>Dothideomycetes</taxon>
        <taxon>Pleosporomycetidae</taxon>
        <taxon>Pleosporales</taxon>
        <taxon>Pleosporineae</taxon>
        <taxon>Phaeosphaeriaceae</taxon>
        <taxon>Paraphoma</taxon>
    </lineage>
</organism>
<name>A0A8K0RBF1_9PLEO</name>
<comment type="similarity">
    <text evidence="1">Belongs to the TAF9 family. CENP-S/MHF1 subfamily.</text>
</comment>
<dbReference type="Pfam" id="PF15630">
    <property type="entry name" value="CENP-S"/>
    <property type="match status" value="1"/>
</dbReference>
<evidence type="ECO:0000256" key="5">
    <source>
        <dbReference type="SAM" id="MobiDB-lite"/>
    </source>
</evidence>
<accession>A0A8K0RBF1</accession>
<dbReference type="AlphaFoldDB" id="A0A8K0RBF1"/>
<dbReference type="EMBL" id="JAGMVJ010000005">
    <property type="protein sequence ID" value="KAH7090775.1"/>
    <property type="molecule type" value="Genomic_DNA"/>
</dbReference>
<dbReference type="Proteomes" id="UP000813461">
    <property type="component" value="Unassembled WGS sequence"/>
</dbReference>
<reference evidence="6" key="1">
    <citation type="journal article" date="2021" name="Nat. Commun.">
        <title>Genetic determinants of endophytism in the Arabidopsis root mycobiome.</title>
        <authorList>
            <person name="Mesny F."/>
            <person name="Miyauchi S."/>
            <person name="Thiergart T."/>
            <person name="Pickel B."/>
            <person name="Atanasova L."/>
            <person name="Karlsson M."/>
            <person name="Huettel B."/>
            <person name="Barry K.W."/>
            <person name="Haridas S."/>
            <person name="Chen C."/>
            <person name="Bauer D."/>
            <person name="Andreopoulos W."/>
            <person name="Pangilinan J."/>
            <person name="LaButti K."/>
            <person name="Riley R."/>
            <person name="Lipzen A."/>
            <person name="Clum A."/>
            <person name="Drula E."/>
            <person name="Henrissat B."/>
            <person name="Kohler A."/>
            <person name="Grigoriev I.V."/>
            <person name="Martin F.M."/>
            <person name="Hacquard S."/>
        </authorList>
    </citation>
    <scope>NUCLEOTIDE SEQUENCE</scope>
    <source>
        <strain evidence="6">MPI-SDFR-AT-0120</strain>
    </source>
</reference>
<dbReference type="GO" id="GO:0003682">
    <property type="term" value="F:chromatin binding"/>
    <property type="evidence" value="ECO:0007669"/>
    <property type="project" value="TreeGrafter"/>
</dbReference>
<dbReference type="OrthoDB" id="1872155at2759"/>
<keyword evidence="7" id="KW-1185">Reference proteome</keyword>
<keyword evidence="4" id="KW-0234">DNA repair</keyword>
<feature type="non-terminal residue" evidence="6">
    <location>
        <position position="119"/>
    </location>
</feature>
<dbReference type="PANTHER" id="PTHR22980">
    <property type="entry name" value="CORTISTATIN"/>
    <property type="match status" value="1"/>
</dbReference>
<dbReference type="GO" id="GO:0003677">
    <property type="term" value="F:DNA binding"/>
    <property type="evidence" value="ECO:0007669"/>
    <property type="project" value="UniProtKB-KW"/>
</dbReference>
<sequence>RLKSALWYSIGQFVDEECLNDDLNATPQFIGALTELVYTQIANTARDLEVFSKHGGRKVINTDDVMLLTRRNDALETMLKQELDRMKAAEGRPDGPAAAGAQGKKRGRPAGTGKGKSKA</sequence>
<dbReference type="InterPro" id="IPR009072">
    <property type="entry name" value="Histone-fold"/>
</dbReference>
<gene>
    <name evidence="6" type="ORF">FB567DRAFT_437433</name>
</gene>
<dbReference type="PANTHER" id="PTHR22980:SF0">
    <property type="entry name" value="CENTROMERE PROTEIN S"/>
    <property type="match status" value="1"/>
</dbReference>
<evidence type="ECO:0000256" key="2">
    <source>
        <dbReference type="ARBA" id="ARBA00022763"/>
    </source>
</evidence>
<evidence type="ECO:0000313" key="7">
    <source>
        <dbReference type="Proteomes" id="UP000813461"/>
    </source>
</evidence>
<evidence type="ECO:0000313" key="6">
    <source>
        <dbReference type="EMBL" id="KAH7090775.1"/>
    </source>
</evidence>
<dbReference type="GO" id="GO:0046982">
    <property type="term" value="F:protein heterodimerization activity"/>
    <property type="evidence" value="ECO:0007669"/>
    <property type="project" value="InterPro"/>
</dbReference>
<evidence type="ECO:0000256" key="3">
    <source>
        <dbReference type="ARBA" id="ARBA00023125"/>
    </source>
</evidence>
<dbReference type="GO" id="GO:0006281">
    <property type="term" value="P:DNA repair"/>
    <property type="evidence" value="ECO:0007669"/>
    <property type="project" value="UniProtKB-KW"/>
</dbReference>
<dbReference type="GO" id="GO:0031297">
    <property type="term" value="P:replication fork processing"/>
    <property type="evidence" value="ECO:0007669"/>
    <property type="project" value="TreeGrafter"/>
</dbReference>
<proteinExistence type="inferred from homology"/>